<dbReference type="AlphaFoldDB" id="A0A1H1RSF1"/>
<gene>
    <name evidence="1" type="ORF">SAMN05216490_1062</name>
</gene>
<evidence type="ECO:0000313" key="1">
    <source>
        <dbReference type="EMBL" id="SDS38638.1"/>
    </source>
</evidence>
<dbReference type="OrthoDB" id="1444051at2"/>
<sequence length="90" mass="10345">MKTSWNETRQIDAYLSGSMDTGNALLFEVNMILEPALQDKALWQIKAHTAIHQYGSIQLKKEIEAIHQKLFTAPEHTSFSQKIKRLFSNL</sequence>
<dbReference type="Proteomes" id="UP000199679">
    <property type="component" value="Chromosome I"/>
</dbReference>
<keyword evidence="2" id="KW-1185">Reference proteome</keyword>
<dbReference type="STRING" id="652787.SAMN05216490_1062"/>
<evidence type="ECO:0000313" key="2">
    <source>
        <dbReference type="Proteomes" id="UP000199679"/>
    </source>
</evidence>
<reference evidence="1 2" key="1">
    <citation type="submission" date="2016-10" db="EMBL/GenBank/DDBJ databases">
        <authorList>
            <person name="de Groot N.N."/>
        </authorList>
    </citation>
    <scope>NUCLEOTIDE SEQUENCE [LARGE SCALE GENOMIC DNA]</scope>
    <source>
        <strain evidence="1 2">MP1X4</strain>
    </source>
</reference>
<accession>A0A1H1RSF1</accession>
<dbReference type="EMBL" id="LT629740">
    <property type="protein sequence ID" value="SDS38638.1"/>
    <property type="molecule type" value="Genomic_DNA"/>
</dbReference>
<proteinExistence type="predicted"/>
<organism evidence="1 2">
    <name type="scientific">Mucilaginibacter mallensis</name>
    <dbReference type="NCBI Taxonomy" id="652787"/>
    <lineage>
        <taxon>Bacteria</taxon>
        <taxon>Pseudomonadati</taxon>
        <taxon>Bacteroidota</taxon>
        <taxon>Sphingobacteriia</taxon>
        <taxon>Sphingobacteriales</taxon>
        <taxon>Sphingobacteriaceae</taxon>
        <taxon>Mucilaginibacter</taxon>
    </lineage>
</organism>
<dbReference type="RefSeq" id="WP_091370024.1">
    <property type="nucleotide sequence ID" value="NZ_LT629740.1"/>
</dbReference>
<name>A0A1H1RSF1_MUCMA</name>
<protein>
    <submittedName>
        <fullName evidence="1">Uncharacterized protein</fullName>
    </submittedName>
</protein>